<comment type="similarity">
    <text evidence="1">Belongs to the protease inhibitor I3 (leguminous Kunitz-type inhibitor) family.</text>
</comment>
<evidence type="ECO:0000256" key="4">
    <source>
        <dbReference type="ARBA" id="ARBA00023157"/>
    </source>
</evidence>
<reference evidence="6" key="1">
    <citation type="submission" date="2023-10" db="EMBL/GenBank/DDBJ databases">
        <title>Chromosome-level genome of the transformable northern wattle, Acacia crassicarpa.</title>
        <authorList>
            <person name="Massaro I."/>
            <person name="Sinha N.R."/>
            <person name="Poethig S."/>
            <person name="Leichty A.R."/>
        </authorList>
    </citation>
    <scope>NUCLEOTIDE SEQUENCE</scope>
    <source>
        <strain evidence="6">Acra3RX</strain>
        <tissue evidence="6">Leaf</tissue>
    </source>
</reference>
<feature type="signal peptide" evidence="5">
    <location>
        <begin position="1"/>
        <end position="28"/>
    </location>
</feature>
<keyword evidence="3" id="KW-0722">Serine protease inhibitor</keyword>
<organism evidence="6 7">
    <name type="scientific">Acacia crassicarpa</name>
    <name type="common">northern wattle</name>
    <dbReference type="NCBI Taxonomy" id="499986"/>
    <lineage>
        <taxon>Eukaryota</taxon>
        <taxon>Viridiplantae</taxon>
        <taxon>Streptophyta</taxon>
        <taxon>Embryophyta</taxon>
        <taxon>Tracheophyta</taxon>
        <taxon>Spermatophyta</taxon>
        <taxon>Magnoliopsida</taxon>
        <taxon>eudicotyledons</taxon>
        <taxon>Gunneridae</taxon>
        <taxon>Pentapetalae</taxon>
        <taxon>rosids</taxon>
        <taxon>fabids</taxon>
        <taxon>Fabales</taxon>
        <taxon>Fabaceae</taxon>
        <taxon>Caesalpinioideae</taxon>
        <taxon>mimosoid clade</taxon>
        <taxon>Acacieae</taxon>
        <taxon>Acacia</taxon>
    </lineage>
</organism>
<evidence type="ECO:0000313" key="7">
    <source>
        <dbReference type="Proteomes" id="UP001293593"/>
    </source>
</evidence>
<keyword evidence="4" id="KW-1015">Disulfide bond</keyword>
<name>A0AAE1IR87_9FABA</name>
<dbReference type="GO" id="GO:0004867">
    <property type="term" value="F:serine-type endopeptidase inhibitor activity"/>
    <property type="evidence" value="ECO:0007669"/>
    <property type="project" value="UniProtKB-KW"/>
</dbReference>
<evidence type="ECO:0000256" key="1">
    <source>
        <dbReference type="ARBA" id="ARBA00005440"/>
    </source>
</evidence>
<proteinExistence type="inferred from homology"/>
<sequence>MKLASSSSSVPCLAWLLIIMMMATSALSQSDEVVDTNRRPLQYGVEYYIQPAITDSGGRFTLISRNDSSGPPYVGQLNTDIGEGLPVTFLPHAGVGKVVKVNIDFRVAFSAVSTGAQPTLWKVGANDTKSERRLIVIGRALSRLDYGNWFRIVKTQFGGIYNIRWCPTEVCPKCKFFRCGTIGQLRKNGKILEALDGNVLPVEFVRRASSSFAE</sequence>
<keyword evidence="5" id="KW-0732">Signal</keyword>
<dbReference type="EMBL" id="JAWXYG010000013">
    <property type="protein sequence ID" value="KAK4255981.1"/>
    <property type="molecule type" value="Genomic_DNA"/>
</dbReference>
<dbReference type="PANTHER" id="PTHR33107">
    <property type="entry name" value="KUNITZ TRYPSIN INHIBITOR 2"/>
    <property type="match status" value="1"/>
</dbReference>
<gene>
    <name evidence="6" type="ORF">QN277_008904</name>
</gene>
<dbReference type="Gene3D" id="2.80.10.50">
    <property type="match status" value="1"/>
</dbReference>
<dbReference type="AlphaFoldDB" id="A0AAE1IR87"/>
<dbReference type="Proteomes" id="UP001293593">
    <property type="component" value="Unassembled WGS sequence"/>
</dbReference>
<evidence type="ECO:0000256" key="5">
    <source>
        <dbReference type="SAM" id="SignalP"/>
    </source>
</evidence>
<dbReference type="PANTHER" id="PTHR33107:SF81">
    <property type="entry name" value="TRYPSIN INHIBITOR A"/>
    <property type="match status" value="1"/>
</dbReference>
<protein>
    <submittedName>
        <fullName evidence="6">Uncharacterized protein</fullName>
    </submittedName>
</protein>
<keyword evidence="2" id="KW-0646">Protease inhibitor</keyword>
<dbReference type="SUPFAM" id="SSF50386">
    <property type="entry name" value="STI-like"/>
    <property type="match status" value="1"/>
</dbReference>
<dbReference type="InterPro" id="IPR002160">
    <property type="entry name" value="Prot_inh_Kunz-lg"/>
</dbReference>
<accession>A0AAE1IR87</accession>
<keyword evidence="7" id="KW-1185">Reference proteome</keyword>
<dbReference type="InterPro" id="IPR011065">
    <property type="entry name" value="Kunitz_inhibitor_STI-like_sf"/>
</dbReference>
<evidence type="ECO:0000256" key="2">
    <source>
        <dbReference type="ARBA" id="ARBA00022690"/>
    </source>
</evidence>
<comment type="caution">
    <text evidence="6">The sequence shown here is derived from an EMBL/GenBank/DDBJ whole genome shotgun (WGS) entry which is preliminary data.</text>
</comment>
<dbReference type="Pfam" id="PF00197">
    <property type="entry name" value="Kunitz_legume"/>
    <property type="match status" value="1"/>
</dbReference>
<feature type="chain" id="PRO_5042168124" evidence="5">
    <location>
        <begin position="29"/>
        <end position="214"/>
    </location>
</feature>
<evidence type="ECO:0000313" key="6">
    <source>
        <dbReference type="EMBL" id="KAK4255981.1"/>
    </source>
</evidence>
<evidence type="ECO:0000256" key="3">
    <source>
        <dbReference type="ARBA" id="ARBA00022900"/>
    </source>
</evidence>
<dbReference type="SMART" id="SM00452">
    <property type="entry name" value="STI"/>
    <property type="match status" value="1"/>
</dbReference>